<feature type="region of interest" description="Disordered" evidence="2">
    <location>
        <begin position="51"/>
        <end position="74"/>
    </location>
</feature>
<proteinExistence type="predicted"/>
<gene>
    <name evidence="4" type="ORF">LPAF129_02140</name>
</gene>
<feature type="domain" description="MucBP" evidence="3">
    <location>
        <begin position="167"/>
        <end position="218"/>
    </location>
</feature>
<dbReference type="Proteomes" id="UP001055149">
    <property type="component" value="Unassembled WGS sequence"/>
</dbReference>
<feature type="compositionally biased region" description="Polar residues" evidence="2">
    <location>
        <begin position="59"/>
        <end position="73"/>
    </location>
</feature>
<dbReference type="EMBL" id="BQXH01000002">
    <property type="protein sequence ID" value="GKS80529.1"/>
    <property type="molecule type" value="Genomic_DNA"/>
</dbReference>
<dbReference type="InterPro" id="IPR009459">
    <property type="entry name" value="MucBP_dom"/>
</dbReference>
<protein>
    <recommendedName>
        <fullName evidence="3">MucBP domain-containing protein</fullName>
    </recommendedName>
</protein>
<accession>A0ABQ5JEN3</accession>
<keyword evidence="5" id="KW-1185">Reference proteome</keyword>
<reference evidence="4" key="1">
    <citation type="journal article" date="2022" name="Int. J. Syst. Evol. Microbiol.">
        <title>A novel species of lactic acid bacteria, Ligilactobacillus pabuli sp. nov., isolated from alfalfa silage.</title>
        <authorList>
            <person name="Tohno M."/>
            <person name="Tanizawa Y."/>
            <person name="Sawada H."/>
            <person name="Sakamoto M."/>
            <person name="Ohkuma M."/>
            <person name="Kobayashi H."/>
        </authorList>
    </citation>
    <scope>NUCLEOTIDE SEQUENCE</scope>
    <source>
        <strain evidence="4">AF129</strain>
    </source>
</reference>
<dbReference type="Pfam" id="PF06458">
    <property type="entry name" value="MucBP"/>
    <property type="match status" value="2"/>
</dbReference>
<dbReference type="RefSeq" id="WP_244054173.1">
    <property type="nucleotide sequence ID" value="NZ_BQXH01000002.1"/>
</dbReference>
<dbReference type="Gene3D" id="3.10.20.320">
    <property type="entry name" value="Putative peptidoglycan bound protein (lpxtg motif)"/>
    <property type="match status" value="1"/>
</dbReference>
<evidence type="ECO:0000313" key="5">
    <source>
        <dbReference type="Proteomes" id="UP001055149"/>
    </source>
</evidence>
<sequence>MARFEPLQIIRRGWRVLKAEFSAERQLTPLAQTDADQELTSLKFTPALNEEASVKPAGQSPQAQTEPTDTAQTMPVKVSRTVSPISATILVLYLDDQQKSMTDPQILHGDQGQPVHLELKQFRNYYVKNIAGYTSTFTERYGVIKIHYAAKKAAPVWLLAKDLDDHSLLTKPEFIHGELNEPYSLVAPSFVNYQLQQARGPVTGRFLERQQIVTYLYRQKLWREVDESLRLLQVTDFTACVSAPHGQTLHLTLAKNTLWQVFKSVTTTDDNVWYCLGGNTWVKQSDQTKLLDRQKYLTQAKSASQVPESYAVTLHAKATIDFIPGKKVALYDLPCGKKQDALADGTAVKLTAQKNLSGMQWYCVADHGWILAEYLNFKHASK</sequence>
<feature type="domain" description="MucBP" evidence="3">
    <location>
        <begin position="89"/>
        <end position="148"/>
    </location>
</feature>
<keyword evidence="1" id="KW-0677">Repeat</keyword>
<evidence type="ECO:0000256" key="1">
    <source>
        <dbReference type="ARBA" id="ARBA00022737"/>
    </source>
</evidence>
<comment type="caution">
    <text evidence="4">The sequence shown here is derived from an EMBL/GenBank/DDBJ whole genome shotgun (WGS) entry which is preliminary data.</text>
</comment>
<name>A0ABQ5JEN3_9LACO</name>
<organism evidence="4 5">
    <name type="scientific">Ligilactobacillus pabuli</name>
    <dbReference type="NCBI Taxonomy" id="2886039"/>
    <lineage>
        <taxon>Bacteria</taxon>
        <taxon>Bacillati</taxon>
        <taxon>Bacillota</taxon>
        <taxon>Bacilli</taxon>
        <taxon>Lactobacillales</taxon>
        <taxon>Lactobacillaceae</taxon>
        <taxon>Ligilactobacillus</taxon>
    </lineage>
</organism>
<evidence type="ECO:0000259" key="3">
    <source>
        <dbReference type="Pfam" id="PF06458"/>
    </source>
</evidence>
<evidence type="ECO:0000313" key="4">
    <source>
        <dbReference type="EMBL" id="GKS80529.1"/>
    </source>
</evidence>
<evidence type="ECO:0000256" key="2">
    <source>
        <dbReference type="SAM" id="MobiDB-lite"/>
    </source>
</evidence>